<protein>
    <recommendedName>
        <fullName evidence="1">HTH lacI-type domain-containing protein</fullName>
    </recommendedName>
</protein>
<evidence type="ECO:0000313" key="3">
    <source>
        <dbReference type="Proteomes" id="UP000004642"/>
    </source>
</evidence>
<sequence length="47" mass="5364">MTVSRALRTPEQVSDKLREKIEAAVHELGYECHDESNNPAFRFFLAG</sequence>
<accession>G5LVY7</accession>
<dbReference type="Gene3D" id="1.10.260.40">
    <property type="entry name" value="lambda repressor-like DNA-binding domains"/>
    <property type="match status" value="1"/>
</dbReference>
<dbReference type="Pfam" id="PF00356">
    <property type="entry name" value="LacI"/>
    <property type="match status" value="1"/>
</dbReference>
<dbReference type="InterPro" id="IPR000843">
    <property type="entry name" value="HTH_LacI"/>
</dbReference>
<feature type="domain" description="HTH lacI-type" evidence="1">
    <location>
        <begin position="1"/>
        <end position="30"/>
    </location>
</feature>
<evidence type="ECO:0000313" key="2">
    <source>
        <dbReference type="EMBL" id="EHC30263.1"/>
    </source>
</evidence>
<dbReference type="GO" id="GO:0006355">
    <property type="term" value="P:regulation of DNA-templated transcription"/>
    <property type="evidence" value="ECO:0007669"/>
    <property type="project" value="InterPro"/>
</dbReference>
<dbReference type="SUPFAM" id="SSF47413">
    <property type="entry name" value="lambda repressor-like DNA-binding domains"/>
    <property type="match status" value="1"/>
</dbReference>
<proteinExistence type="predicted"/>
<dbReference type="GO" id="GO:0003677">
    <property type="term" value="F:DNA binding"/>
    <property type="evidence" value="ECO:0007669"/>
    <property type="project" value="InterPro"/>
</dbReference>
<gene>
    <name evidence="2" type="ORF">LTSEALA_5498</name>
</gene>
<dbReference type="Proteomes" id="UP000004642">
    <property type="component" value="Unassembled WGS sequence"/>
</dbReference>
<organism evidence="2 3">
    <name type="scientific">Salmonella enterica subsp. enterica serovar Alachua str. R6-377</name>
    <dbReference type="NCBI Taxonomy" id="913241"/>
    <lineage>
        <taxon>Bacteria</taxon>
        <taxon>Pseudomonadati</taxon>
        <taxon>Pseudomonadota</taxon>
        <taxon>Gammaproteobacteria</taxon>
        <taxon>Enterobacterales</taxon>
        <taxon>Enterobacteriaceae</taxon>
        <taxon>Salmonella</taxon>
    </lineage>
</organism>
<comment type="caution">
    <text evidence="2">The sequence shown here is derived from an EMBL/GenBank/DDBJ whole genome shotgun (WGS) entry which is preliminary data.</text>
</comment>
<dbReference type="InterPro" id="IPR010982">
    <property type="entry name" value="Lambda_DNA-bd_dom_sf"/>
</dbReference>
<dbReference type="EMBL" id="AFCJ01002348">
    <property type="protein sequence ID" value="EHC30263.1"/>
    <property type="molecule type" value="Genomic_DNA"/>
</dbReference>
<dbReference type="PATRIC" id="fig|913241.3.peg.4207"/>
<evidence type="ECO:0000259" key="1">
    <source>
        <dbReference type="PROSITE" id="PS50932"/>
    </source>
</evidence>
<reference evidence="2 3" key="1">
    <citation type="journal article" date="2011" name="BMC Genomics">
        <title>Genome sequencing reveals diversification of virulence factor content and possible host adaptation in distinct subpopulations of Salmonella enterica.</title>
        <authorList>
            <person name="den Bakker H.C."/>
            <person name="Moreno Switt A.I."/>
            <person name="Govoni G."/>
            <person name="Cummings C.A."/>
            <person name="Ranieri M.L."/>
            <person name="Degoricija L."/>
            <person name="Hoelzer K."/>
            <person name="Rodriguez-Rivera L.D."/>
            <person name="Brown S."/>
            <person name="Bolchacova E."/>
            <person name="Furtado M.R."/>
            <person name="Wiedmann M."/>
        </authorList>
    </citation>
    <scope>NUCLEOTIDE SEQUENCE [LARGE SCALE GENOMIC DNA]</scope>
    <source>
        <strain evidence="2 3">R6-377</strain>
    </source>
</reference>
<dbReference type="AlphaFoldDB" id="G5LVY7"/>
<name>G5LVY7_SALET</name>
<dbReference type="CDD" id="cd01392">
    <property type="entry name" value="HTH_LacI"/>
    <property type="match status" value="1"/>
</dbReference>
<dbReference type="PROSITE" id="PS50932">
    <property type="entry name" value="HTH_LACI_2"/>
    <property type="match status" value="1"/>
</dbReference>